<keyword evidence="1" id="KW-0472">Membrane</keyword>
<protein>
    <recommendedName>
        <fullName evidence="4">Histidine kinase</fullName>
    </recommendedName>
</protein>
<keyword evidence="1" id="KW-1133">Transmembrane helix</keyword>
<sequence>MPSETGSRLKQLGLALLNATLMLVALVLLLAVVLVWQLRGLATDLRTDLGAMQAQVQAARTEAREALAALDDPERAGAAREDLRALVTRLEAMEEAPDLGDGALLHRLALAIIATAAQGLIGQGAER</sequence>
<keyword evidence="1" id="KW-0812">Transmembrane</keyword>
<reference evidence="2 3" key="1">
    <citation type="journal article" date="2011" name="Syst. Appl. Microbiol.">
        <title>Defluviimonas denitrificans gen. nov., sp. nov., and Pararhodobacter aggregans gen. nov., sp. nov., non-phototrophic Rhodobacteraceae from the biofilter of a marine aquaculture.</title>
        <authorList>
            <person name="Foesel B.U."/>
            <person name="Drake H.L."/>
            <person name="Schramm A."/>
        </authorList>
    </citation>
    <scope>NUCLEOTIDE SEQUENCE [LARGE SCALE GENOMIC DNA]</scope>
    <source>
        <strain evidence="2 3">D1-19</strain>
    </source>
</reference>
<evidence type="ECO:0008006" key="4">
    <source>
        <dbReference type="Google" id="ProtNLM"/>
    </source>
</evidence>
<dbReference type="EMBL" id="QDDR01000001">
    <property type="protein sequence ID" value="PVE49433.1"/>
    <property type="molecule type" value="Genomic_DNA"/>
</dbReference>
<proteinExistence type="predicted"/>
<evidence type="ECO:0000313" key="2">
    <source>
        <dbReference type="EMBL" id="PVE49433.1"/>
    </source>
</evidence>
<dbReference type="Proteomes" id="UP000244810">
    <property type="component" value="Unassembled WGS sequence"/>
</dbReference>
<evidence type="ECO:0000256" key="1">
    <source>
        <dbReference type="SAM" id="Phobius"/>
    </source>
</evidence>
<gene>
    <name evidence="2" type="ORF">DDE23_03275</name>
</gene>
<organism evidence="2 3">
    <name type="scientific">Pararhodobacter aggregans</name>
    <dbReference type="NCBI Taxonomy" id="404875"/>
    <lineage>
        <taxon>Bacteria</taxon>
        <taxon>Pseudomonadati</taxon>
        <taxon>Pseudomonadota</taxon>
        <taxon>Alphaproteobacteria</taxon>
        <taxon>Rhodobacterales</taxon>
        <taxon>Paracoccaceae</taxon>
        <taxon>Pararhodobacter</taxon>
    </lineage>
</organism>
<comment type="caution">
    <text evidence="2">The sequence shown here is derived from an EMBL/GenBank/DDBJ whole genome shotgun (WGS) entry which is preliminary data.</text>
</comment>
<feature type="transmembrane region" description="Helical" evidence="1">
    <location>
        <begin position="12"/>
        <end position="36"/>
    </location>
</feature>
<name>A0A2T7UXB8_9RHOB</name>
<accession>A0A2T7UXB8</accession>
<keyword evidence="3" id="KW-1185">Reference proteome</keyword>
<dbReference type="AlphaFoldDB" id="A0A2T7UXB8"/>
<dbReference type="RefSeq" id="WP_107749937.1">
    <property type="nucleotide sequence ID" value="NZ_QBKF01000001.1"/>
</dbReference>
<evidence type="ECO:0000313" key="3">
    <source>
        <dbReference type="Proteomes" id="UP000244810"/>
    </source>
</evidence>